<reference evidence="6 7" key="1">
    <citation type="submission" date="2019-02" db="EMBL/GenBank/DDBJ databases">
        <title>Deep-cultivation of Planctomycetes and their phenomic and genomic characterization uncovers novel biology.</title>
        <authorList>
            <person name="Wiegand S."/>
            <person name="Jogler M."/>
            <person name="Boedeker C."/>
            <person name="Pinto D."/>
            <person name="Vollmers J."/>
            <person name="Rivas-Marin E."/>
            <person name="Kohn T."/>
            <person name="Peeters S.H."/>
            <person name="Heuer A."/>
            <person name="Rast P."/>
            <person name="Oberbeckmann S."/>
            <person name="Bunk B."/>
            <person name="Jeske O."/>
            <person name="Meyerdierks A."/>
            <person name="Storesund J.E."/>
            <person name="Kallscheuer N."/>
            <person name="Luecker S."/>
            <person name="Lage O.M."/>
            <person name="Pohl T."/>
            <person name="Merkel B.J."/>
            <person name="Hornburger P."/>
            <person name="Mueller R.-W."/>
            <person name="Bruemmer F."/>
            <person name="Labrenz M."/>
            <person name="Spormann A.M."/>
            <person name="Op Den Camp H."/>
            <person name="Overmann J."/>
            <person name="Amann R."/>
            <person name="Jetten M.S.M."/>
            <person name="Mascher T."/>
            <person name="Medema M.H."/>
            <person name="Devos D.P."/>
            <person name="Kaster A.-K."/>
            <person name="Ovreas L."/>
            <person name="Rohde M."/>
            <person name="Galperin M.Y."/>
            <person name="Jogler C."/>
        </authorList>
    </citation>
    <scope>NUCLEOTIDE SEQUENCE [LARGE SCALE GENOMIC DNA]</scope>
    <source>
        <strain evidence="6 7">Enr8</strain>
    </source>
</reference>
<dbReference type="Proteomes" id="UP000318878">
    <property type="component" value="Unassembled WGS sequence"/>
</dbReference>
<dbReference type="RefSeq" id="WP_146430635.1">
    <property type="nucleotide sequence ID" value="NZ_SJPF01000002.1"/>
</dbReference>
<evidence type="ECO:0000256" key="2">
    <source>
        <dbReference type="SAM" id="Coils"/>
    </source>
</evidence>
<evidence type="ECO:0000256" key="3">
    <source>
        <dbReference type="SAM" id="Phobius"/>
    </source>
</evidence>
<dbReference type="AlphaFoldDB" id="A0A5C5V971"/>
<dbReference type="SUPFAM" id="SSF111369">
    <property type="entry name" value="HlyD-like secretion proteins"/>
    <property type="match status" value="1"/>
</dbReference>
<keyword evidence="2" id="KW-0175">Coiled coil</keyword>
<feature type="coiled-coil region" evidence="2">
    <location>
        <begin position="159"/>
        <end position="186"/>
    </location>
</feature>
<proteinExistence type="inferred from homology"/>
<keyword evidence="3" id="KW-0812">Transmembrane</keyword>
<accession>A0A5C5V971</accession>
<dbReference type="GO" id="GO:0015562">
    <property type="term" value="F:efflux transmembrane transporter activity"/>
    <property type="evidence" value="ECO:0007669"/>
    <property type="project" value="TreeGrafter"/>
</dbReference>
<dbReference type="InterPro" id="IPR058624">
    <property type="entry name" value="MdtA-like_HH"/>
</dbReference>
<dbReference type="InterPro" id="IPR006143">
    <property type="entry name" value="RND_pump_MFP"/>
</dbReference>
<evidence type="ECO:0000256" key="1">
    <source>
        <dbReference type="ARBA" id="ARBA00009477"/>
    </source>
</evidence>
<gene>
    <name evidence="6" type="primary">mdtA_2</name>
    <name evidence="6" type="ORF">Enr8_18150</name>
</gene>
<evidence type="ECO:0000259" key="5">
    <source>
        <dbReference type="Pfam" id="PF25917"/>
    </source>
</evidence>
<organism evidence="6 7">
    <name type="scientific">Blastopirellula retiformator</name>
    <dbReference type="NCBI Taxonomy" id="2527970"/>
    <lineage>
        <taxon>Bacteria</taxon>
        <taxon>Pseudomonadati</taxon>
        <taxon>Planctomycetota</taxon>
        <taxon>Planctomycetia</taxon>
        <taxon>Pirellulales</taxon>
        <taxon>Pirellulaceae</taxon>
        <taxon>Blastopirellula</taxon>
    </lineage>
</organism>
<evidence type="ECO:0000313" key="6">
    <source>
        <dbReference type="EMBL" id="TWT34407.1"/>
    </source>
</evidence>
<dbReference type="Pfam" id="PF25917">
    <property type="entry name" value="BSH_RND"/>
    <property type="match status" value="1"/>
</dbReference>
<keyword evidence="7" id="KW-1185">Reference proteome</keyword>
<keyword evidence="3" id="KW-1133">Transmembrane helix</keyword>
<dbReference type="NCBIfam" id="TIGR01730">
    <property type="entry name" value="RND_mfp"/>
    <property type="match status" value="1"/>
</dbReference>
<dbReference type="EMBL" id="SJPF01000002">
    <property type="protein sequence ID" value="TWT34407.1"/>
    <property type="molecule type" value="Genomic_DNA"/>
</dbReference>
<feature type="domain" description="Multidrug resistance protein MdtA-like barrel-sandwich hybrid" evidence="5">
    <location>
        <begin position="78"/>
        <end position="216"/>
    </location>
</feature>
<keyword evidence="3" id="KW-0472">Membrane</keyword>
<dbReference type="GO" id="GO:1990281">
    <property type="term" value="C:efflux pump complex"/>
    <property type="evidence" value="ECO:0007669"/>
    <property type="project" value="TreeGrafter"/>
</dbReference>
<dbReference type="OrthoDB" id="9781888at2"/>
<protein>
    <submittedName>
        <fullName evidence="6">Multidrug resistance protein MdtA</fullName>
    </submittedName>
</protein>
<dbReference type="PANTHER" id="PTHR30469">
    <property type="entry name" value="MULTIDRUG RESISTANCE PROTEIN MDTA"/>
    <property type="match status" value="1"/>
</dbReference>
<dbReference type="PANTHER" id="PTHR30469:SF12">
    <property type="entry name" value="MULTIDRUG RESISTANCE PROTEIN MDTA"/>
    <property type="match status" value="1"/>
</dbReference>
<dbReference type="Gene3D" id="1.10.287.470">
    <property type="entry name" value="Helix hairpin bin"/>
    <property type="match status" value="1"/>
</dbReference>
<dbReference type="Pfam" id="PF25876">
    <property type="entry name" value="HH_MFP_RND"/>
    <property type="match status" value="1"/>
</dbReference>
<comment type="similarity">
    <text evidence="1">Belongs to the membrane fusion protein (MFP) (TC 8.A.1) family.</text>
</comment>
<evidence type="ECO:0000313" key="7">
    <source>
        <dbReference type="Proteomes" id="UP000318878"/>
    </source>
</evidence>
<dbReference type="InterPro" id="IPR058625">
    <property type="entry name" value="MdtA-like_BSH"/>
</dbReference>
<sequence>MASSSNRLLHFAGVMVRLAIPCAILAAGWFGFQWLADKIERPPQPTARKVALRSRVEEMKTVDYPVIVKTHAVVQPHNQVTLTSQVSGAVVKVSPAFEVGAYFSQGDVLVEIDPRDYETALAIAKSELDSRISELKLAKLVEERKLRLVQSNAVSQGEVESASASREQAEANVALAETSVEQAELNLSRTKIVAPFDGRVMTKLIGLGQMAGSNSPLGDVFAIDYVEVRLPISGDQRKYLHLPEFTDDAPLSVKLRDAIHASGDTIWQGKIVRTEGVLDQDSRDVFAIARVDNPFGRRTGMPPLRIGQPVIAAVEGKVLEKVIALPRGAVRELDQIVLVNQSDLTLLPMKIEALWSDETNVIVPAAAIPESTWLATTPMTFTPKGAKIEIIPPADTPMTVADSAAAENDKSAAN</sequence>
<feature type="transmembrane region" description="Helical" evidence="3">
    <location>
        <begin position="12"/>
        <end position="36"/>
    </location>
</feature>
<dbReference type="Gene3D" id="2.40.30.170">
    <property type="match status" value="1"/>
</dbReference>
<dbReference type="Gene3D" id="2.40.50.100">
    <property type="match status" value="1"/>
</dbReference>
<name>A0A5C5V971_9BACT</name>
<feature type="domain" description="Multidrug resistance protein MdtA-like alpha-helical hairpin" evidence="4">
    <location>
        <begin position="122"/>
        <end position="188"/>
    </location>
</feature>
<comment type="caution">
    <text evidence="6">The sequence shown here is derived from an EMBL/GenBank/DDBJ whole genome shotgun (WGS) entry which is preliminary data.</text>
</comment>
<evidence type="ECO:0000259" key="4">
    <source>
        <dbReference type="Pfam" id="PF25876"/>
    </source>
</evidence>